<name>A0AAD9PRJ6_ACRCE</name>
<dbReference type="EMBL" id="JARQWQ010000169">
    <property type="protein sequence ID" value="KAK2547736.1"/>
    <property type="molecule type" value="Genomic_DNA"/>
</dbReference>
<protein>
    <recommendedName>
        <fullName evidence="1">BHLH domain-containing protein</fullName>
    </recommendedName>
</protein>
<reference evidence="2" key="2">
    <citation type="journal article" date="2023" name="Science">
        <title>Genomic signatures of disease resistance in endangered staghorn corals.</title>
        <authorList>
            <person name="Vollmer S.V."/>
            <person name="Selwyn J.D."/>
            <person name="Despard B.A."/>
            <person name="Roesel C.L."/>
        </authorList>
    </citation>
    <scope>NUCLEOTIDE SEQUENCE</scope>
    <source>
        <strain evidence="2">K2</strain>
    </source>
</reference>
<dbReference type="GO" id="GO:0046983">
    <property type="term" value="F:protein dimerization activity"/>
    <property type="evidence" value="ECO:0007669"/>
    <property type="project" value="InterPro"/>
</dbReference>
<accession>A0AAD9PRJ6</accession>
<dbReference type="InterPro" id="IPR036638">
    <property type="entry name" value="HLH_DNA-bd_sf"/>
</dbReference>
<feature type="domain" description="BHLH" evidence="1">
    <location>
        <begin position="37"/>
        <end position="70"/>
    </location>
</feature>
<dbReference type="Proteomes" id="UP001249851">
    <property type="component" value="Unassembled WGS sequence"/>
</dbReference>
<dbReference type="AlphaFoldDB" id="A0AAD9PRJ6"/>
<dbReference type="SUPFAM" id="SSF47459">
    <property type="entry name" value="HLH, helix-loop-helix DNA-binding domain"/>
    <property type="match status" value="1"/>
</dbReference>
<dbReference type="Pfam" id="PF00010">
    <property type="entry name" value="HLH"/>
    <property type="match status" value="1"/>
</dbReference>
<evidence type="ECO:0000259" key="1">
    <source>
        <dbReference type="Pfam" id="PF00010"/>
    </source>
</evidence>
<organism evidence="2 3">
    <name type="scientific">Acropora cervicornis</name>
    <name type="common">Staghorn coral</name>
    <dbReference type="NCBI Taxonomy" id="6130"/>
    <lineage>
        <taxon>Eukaryota</taxon>
        <taxon>Metazoa</taxon>
        <taxon>Cnidaria</taxon>
        <taxon>Anthozoa</taxon>
        <taxon>Hexacorallia</taxon>
        <taxon>Scleractinia</taxon>
        <taxon>Astrocoeniina</taxon>
        <taxon>Acroporidae</taxon>
        <taxon>Acropora</taxon>
    </lineage>
</organism>
<gene>
    <name evidence="2" type="ORF">P5673_032203</name>
</gene>
<sequence length="83" mass="9669">MASLKMQDSVKLVNEMNAKTSEVDSENFESLEHVECAFRELRKVLPQYENGESLSEFEVLKLAMEYIHVLEELLHFETSSRCQ</sequence>
<evidence type="ECO:0000313" key="3">
    <source>
        <dbReference type="Proteomes" id="UP001249851"/>
    </source>
</evidence>
<reference evidence="2" key="1">
    <citation type="journal article" date="2023" name="G3 (Bethesda)">
        <title>Whole genome assembly and annotation of the endangered Caribbean coral Acropora cervicornis.</title>
        <authorList>
            <person name="Selwyn J.D."/>
            <person name="Vollmer S.V."/>
        </authorList>
    </citation>
    <scope>NUCLEOTIDE SEQUENCE</scope>
    <source>
        <strain evidence="2">K2</strain>
    </source>
</reference>
<comment type="caution">
    <text evidence="2">The sequence shown here is derived from an EMBL/GenBank/DDBJ whole genome shotgun (WGS) entry which is preliminary data.</text>
</comment>
<dbReference type="Gene3D" id="4.10.280.10">
    <property type="entry name" value="Helix-loop-helix DNA-binding domain"/>
    <property type="match status" value="1"/>
</dbReference>
<keyword evidence="3" id="KW-1185">Reference proteome</keyword>
<proteinExistence type="predicted"/>
<evidence type="ECO:0000313" key="2">
    <source>
        <dbReference type="EMBL" id="KAK2547736.1"/>
    </source>
</evidence>
<dbReference type="InterPro" id="IPR011598">
    <property type="entry name" value="bHLH_dom"/>
</dbReference>